<dbReference type="InterPro" id="IPR041248">
    <property type="entry name" value="YDG"/>
</dbReference>
<evidence type="ECO:0000259" key="5">
    <source>
        <dbReference type="SMART" id="SM00912"/>
    </source>
</evidence>
<evidence type="ECO:0000256" key="3">
    <source>
        <dbReference type="ARBA" id="ARBA00022729"/>
    </source>
</evidence>
<dbReference type="Pfam" id="PF07581">
    <property type="entry name" value="Glug"/>
    <property type="match status" value="5"/>
</dbReference>
<keyword evidence="3" id="KW-0732">Signal</keyword>
<dbReference type="Proteomes" id="UP000295106">
    <property type="component" value="Unassembled WGS sequence"/>
</dbReference>
<evidence type="ECO:0000256" key="2">
    <source>
        <dbReference type="ARBA" id="ARBA00022525"/>
    </source>
</evidence>
<dbReference type="Pfam" id="PF18657">
    <property type="entry name" value="YDG"/>
    <property type="match status" value="8"/>
</dbReference>
<protein>
    <submittedName>
        <fullName evidence="6">Filamentous hemagglutinin family protein</fullName>
    </submittedName>
</protein>
<dbReference type="Gene3D" id="3.30.210.10">
    <property type="entry name" value="DNA polymerase, thumb domain"/>
    <property type="match status" value="1"/>
</dbReference>
<evidence type="ECO:0000256" key="4">
    <source>
        <dbReference type="SAM" id="MobiDB-lite"/>
    </source>
</evidence>
<dbReference type="Pfam" id="PF05860">
    <property type="entry name" value="TPS"/>
    <property type="match status" value="1"/>
</dbReference>
<dbReference type="InterPro" id="IPR037160">
    <property type="entry name" value="DNA_Pol_thumb_sf"/>
</dbReference>
<name>A0A4R2M8S4_RUBGE</name>
<feature type="region of interest" description="Disordered" evidence="4">
    <location>
        <begin position="1961"/>
        <end position="1984"/>
    </location>
</feature>
<dbReference type="InterPro" id="IPR008638">
    <property type="entry name" value="FhaB/CdiA-like_TPS"/>
</dbReference>
<dbReference type="InterPro" id="IPR024973">
    <property type="entry name" value="ESPR"/>
</dbReference>
<proteinExistence type="predicted"/>
<dbReference type="SMART" id="SM00912">
    <property type="entry name" value="Haemagg_act"/>
    <property type="match status" value="1"/>
</dbReference>
<evidence type="ECO:0000313" key="6">
    <source>
        <dbReference type="EMBL" id="TCP00664.1"/>
    </source>
</evidence>
<evidence type="ECO:0000313" key="7">
    <source>
        <dbReference type="Proteomes" id="UP000295106"/>
    </source>
</evidence>
<reference evidence="6 7" key="1">
    <citation type="submission" date="2019-03" db="EMBL/GenBank/DDBJ databases">
        <title>Genomic Encyclopedia of Type Strains, Phase IV (KMG-IV): sequencing the most valuable type-strain genomes for metagenomic binning, comparative biology and taxonomic classification.</title>
        <authorList>
            <person name="Goeker M."/>
        </authorList>
    </citation>
    <scope>NUCLEOTIDE SEQUENCE [LARGE SCALE GENOMIC DNA]</scope>
    <source>
        <strain evidence="6 7">DSM 1709</strain>
    </source>
</reference>
<dbReference type="NCBIfam" id="TIGR01901">
    <property type="entry name" value="adhes_NPXG"/>
    <property type="match status" value="1"/>
</dbReference>
<gene>
    <name evidence="6" type="ORF">EV684_112102</name>
</gene>
<dbReference type="Pfam" id="PF13018">
    <property type="entry name" value="ESPR"/>
    <property type="match status" value="1"/>
</dbReference>
<comment type="caution">
    <text evidence="6">The sequence shown here is derived from an EMBL/GenBank/DDBJ whole genome shotgun (WGS) entry which is preliminary data.</text>
</comment>
<dbReference type="Gene3D" id="2.160.20.110">
    <property type="match status" value="2"/>
</dbReference>
<dbReference type="Gene3D" id="2.160.20.10">
    <property type="entry name" value="Single-stranded right-handed beta-helix, Pectin lyase-like"/>
    <property type="match status" value="1"/>
</dbReference>
<evidence type="ECO:0000256" key="1">
    <source>
        <dbReference type="ARBA" id="ARBA00004613"/>
    </source>
</evidence>
<dbReference type="InterPro" id="IPR012334">
    <property type="entry name" value="Pectin_lyas_fold"/>
</dbReference>
<dbReference type="PANTHER" id="PTHR12338:SF8">
    <property type="entry name" value="HEME_HEMOPEXIN-BINDING PROTEIN"/>
    <property type="match status" value="1"/>
</dbReference>
<dbReference type="InterPro" id="IPR011493">
    <property type="entry name" value="GLUG"/>
</dbReference>
<organism evidence="6 7">
    <name type="scientific">Rubrivivax gelatinosus</name>
    <name type="common">Rhodocyclus gelatinosus</name>
    <name type="synonym">Rhodopseudomonas gelatinosa</name>
    <dbReference type="NCBI Taxonomy" id="28068"/>
    <lineage>
        <taxon>Bacteria</taxon>
        <taxon>Pseudomonadati</taxon>
        <taxon>Pseudomonadota</taxon>
        <taxon>Betaproteobacteria</taxon>
        <taxon>Burkholderiales</taxon>
        <taxon>Sphaerotilaceae</taxon>
        <taxon>Rubrivivax</taxon>
    </lineage>
</organism>
<dbReference type="Gene3D" id="2.40.50.400">
    <property type="entry name" value="Lactococcus phage single-stranded DNA binding protein"/>
    <property type="match status" value="7"/>
</dbReference>
<feature type="domain" description="Filamentous haemagglutinin FhaB/tRNA nuclease CdiA-like TPS" evidence="5">
    <location>
        <begin position="57"/>
        <end position="169"/>
    </location>
</feature>
<sequence>MTNDSPNHSYRLVWNESSHSYQAVPETARGRGRSSGGRTRRAQGVALAAAAALASSAWAGPTGGSISAGSGSIHHSGNSTTVTQGSQNLAINWTSFSIGAGESVRFVQPNSSAIALNRVTGRESSVIDGALTANGQVWLLNANGVLFGKTASVNVGGLVASTLSLSDADFMAGKTSLRGDGSQGSVVNRGSLTGGYVALLGKQVSNAGTITTRGGTSALAAGDAITLSFTGNKLLSVQVNAGTYKALAENSGLIQADDGSVLLSASAKDALLDTVVNNTGVIQARGISTAGGRIELMGGFNGGTVKVAGTLDASSTAHDGGFIETSGAHVLIGDDAKISTLSATGKTGTWLVDPTDFTISSGSGAQTDSGIGATTLSNNLASNNVTLVTDSTTGSDVGNINVNAAVSWSANTTLTLNAYNNINVNAAITATGASAGLVLNYGNYATAGSVTSGTDYNIAAPITLSGANASLSINGSSYTLIHSMAQLDAIDSTGPSGKYALAEDLDASGTTYSESVVSGTFSGTFAGLGHTVSNPTIVAPTTGDVGLFSINSGTIRDLGVVGGSVSGASRVGALVGSSTGSGKLTHVFASSAVQGNGAATAIGGLVGALQESSSLSDAYATGNVSGKLNVGGLVGASQNATLSRVYATGAVTALSESAGGLIGYIRASTISNAYATGQVTASSRAGGLIGNSYSGTVSNSYWDSSTTGKTQAYGSRNSASFTNVSAVTSSSAYSHASYSSLGTWTQTVTGSDADTSSGVWVATDGSGTKQWVMIEGSTRPFLYSEYSTSISNAHQLQLMAVNLGASYTLSRNIDASETNGRNASGMWTTLGFSPVGKENAIFSGSLDGNNHTVTGLTIHRIDSSNSNYLFTGLFGKSSGSISNIGLLGGSIAGGWAVGALVGWNEGSVSNAYATSDVSGVVNYVGGLVGGNSRPGSISNSFATGNVSGSGVGGLVGGSDGSISNSYATGNVTGSGDYAGGLVGDNEGSLSNAYATGSVSGSGDYVGGLVGTNTSTGSITNAYATGSVTGAGAHVGALLGTNDGALGSSFWLTSVSSTGVGGGTGTIDTASRGLSAAEASTASTFSDAGWSIANAGGSSSIWRIYDGYTTPLLRSFMTSLTVVTDDVSKTYDGTTSLSGTGYRYGDTSADTSLIYGAAVTSSTSSKNVGDYTISTSGLYSGQQGYDLQFVDGTATITAATLTLSGTTTAASKVYDGTTTATVSGGSLSGVITGDSVTLTQSGSFADKNTGTGKTVSYTGMLSGDDAGNYVLSGGAGTTTASITAKAISGAIVADGKVYDGTRTAATSGTLSGVVDGDSVTLATSGSFADKNAGAGKTVNVAADLSGTDAGNYTLSTNATTTATITAKAISGAIVADGKVYDGTRAAATSGTLSGVIDGDSVALATSGSFADKNAGVGKTVTVAGELSGNDAGNYTLSSTNASTTATITAKAISGAIVANGKVYDGTTAATTSGTLSGVIDGDSVTLATSGSFADKNAGVGKMVNVAGSLSGSDAGNYTLSSSNTTTTATITAKAISGTIVADGKVYDGTTAAATSGTLSGVIDGDSVTLATSGSFADKNAGVGKTVNVAGSLSGGDAGNYTLSSNTTTTATITAKAISGAIVANGKVYDGTTSATTSGTLSGVIDGDTVALATSGAFADKNASVGKTVTVSGSLSGSDAGNYTLSSSNTTTTATITAKAITGAIVADGKVYDGTTAAATSGTLSGVIDGDSVALATRGSFADKNAGVGKTVTVAGELSGTDAGNYTLSSSNTTTTATITAKAISGTIVADGKVYDGTTSATTSGTLSGVIDGDSVALATSGSFADKNAGVGKTVTVSGSLNGSDAGNYTLSSNASTTATISQASLTITANDAQKTVDGQPYGGGNGITVSGLVGGDTTGALDGSLVYGGSSQGATAAGSYTIAASGLSSGNYSIRYVDGVLTIESAAPTALSEAQQRTVQQNAAPQADATLASTERVSRETDGSLQFSNSGRRLLRIANGGVAVPAAN</sequence>
<dbReference type="OrthoDB" id="218680at2"/>
<dbReference type="InterPro" id="IPR011050">
    <property type="entry name" value="Pectin_lyase_fold/virulence"/>
</dbReference>
<dbReference type="InterPro" id="IPR050909">
    <property type="entry name" value="Bact_Autotransporter_VF"/>
</dbReference>
<dbReference type="GO" id="GO:0005576">
    <property type="term" value="C:extracellular region"/>
    <property type="evidence" value="ECO:0007669"/>
    <property type="project" value="UniProtKB-SubCell"/>
</dbReference>
<dbReference type="InterPro" id="IPR038621">
    <property type="entry name" value="Lacto_phage_SSB_sf"/>
</dbReference>
<dbReference type="EMBL" id="SLXD01000012">
    <property type="protein sequence ID" value="TCP00664.1"/>
    <property type="molecule type" value="Genomic_DNA"/>
</dbReference>
<dbReference type="PANTHER" id="PTHR12338">
    <property type="entry name" value="AUTOTRANSPORTER"/>
    <property type="match status" value="1"/>
</dbReference>
<dbReference type="SUPFAM" id="SSF51126">
    <property type="entry name" value="Pectin lyase-like"/>
    <property type="match status" value="1"/>
</dbReference>
<dbReference type="InterPro" id="IPR041286">
    <property type="entry name" value="MBG_2"/>
</dbReference>
<dbReference type="Pfam" id="PF18676">
    <property type="entry name" value="MBG_2"/>
    <property type="match status" value="1"/>
</dbReference>
<comment type="subcellular location">
    <subcellularLocation>
        <location evidence="1">Secreted</location>
    </subcellularLocation>
</comment>
<accession>A0A4R2M8S4</accession>
<keyword evidence="2" id="KW-0964">Secreted</keyword>